<dbReference type="PANTHER" id="PTHR12962">
    <property type="entry name" value="CALCIUM-REGULATED HEAT STABLE PROTEIN CRHSP-24-RELATED"/>
    <property type="match status" value="1"/>
</dbReference>
<reference evidence="5 6" key="1">
    <citation type="submission" date="2023-12" db="EMBL/GenBank/DDBJ databases">
        <title>Stenotrophomonas guangdongensis sp. nov., isolated from wilted pepper plants (Capsicum annuum).</title>
        <authorList>
            <person name="Qiu M."/>
            <person name="Li Y."/>
            <person name="Liu Q."/>
            <person name="Zhang X."/>
            <person name="Huang Y."/>
            <person name="Guo R."/>
            <person name="Hu M."/>
            <person name="Zhou J."/>
            <person name="Zhou X."/>
        </authorList>
    </citation>
    <scope>NUCLEOTIDE SEQUENCE [LARGE SCALE GENOMIC DNA]</scope>
    <source>
        <strain evidence="5 6">MH1</strain>
    </source>
</reference>
<dbReference type="Pfam" id="PF00313">
    <property type="entry name" value="CSD"/>
    <property type="match status" value="1"/>
</dbReference>
<dbReference type="InterPro" id="IPR002059">
    <property type="entry name" value="CSP_DNA-bd"/>
</dbReference>
<keyword evidence="3" id="KW-1133">Transmembrane helix</keyword>
<evidence type="ECO:0000256" key="3">
    <source>
        <dbReference type="SAM" id="Phobius"/>
    </source>
</evidence>
<evidence type="ECO:0000256" key="1">
    <source>
        <dbReference type="ARBA" id="ARBA00022553"/>
    </source>
</evidence>
<feature type="transmembrane region" description="Helical" evidence="3">
    <location>
        <begin position="122"/>
        <end position="142"/>
    </location>
</feature>
<dbReference type="InterPro" id="IPR052069">
    <property type="entry name" value="Ca-reg_mRNA-binding_domain"/>
</dbReference>
<keyword evidence="3" id="KW-0812">Transmembrane</keyword>
<dbReference type="PANTHER" id="PTHR12962:SF1">
    <property type="entry name" value="COLD SHOCK DOMAIN-CONTAINING PROTEIN CG9705"/>
    <property type="match status" value="1"/>
</dbReference>
<feature type="transmembrane region" description="Helical" evidence="3">
    <location>
        <begin position="154"/>
        <end position="173"/>
    </location>
</feature>
<dbReference type="PROSITE" id="PS51857">
    <property type="entry name" value="CSD_2"/>
    <property type="match status" value="1"/>
</dbReference>
<dbReference type="InterPro" id="IPR012340">
    <property type="entry name" value="NA-bd_OB-fold"/>
</dbReference>
<evidence type="ECO:0000313" key="6">
    <source>
        <dbReference type="Proteomes" id="UP001301653"/>
    </source>
</evidence>
<keyword evidence="1" id="KW-0597">Phosphoprotein</keyword>
<proteinExistence type="predicted"/>
<keyword evidence="3" id="KW-0472">Membrane</keyword>
<dbReference type="Proteomes" id="UP001301653">
    <property type="component" value="Unassembled WGS sequence"/>
</dbReference>
<dbReference type="InterPro" id="IPR010718">
    <property type="entry name" value="DUF1294"/>
</dbReference>
<gene>
    <name evidence="5" type="ORF">VA603_03820</name>
</gene>
<keyword evidence="6" id="KW-1185">Reference proteome</keyword>
<organism evidence="5 6">
    <name type="scientific">Stenotrophomonas capsici</name>
    <dbReference type="NCBI Taxonomy" id="3110230"/>
    <lineage>
        <taxon>Bacteria</taxon>
        <taxon>Pseudomonadati</taxon>
        <taxon>Pseudomonadota</taxon>
        <taxon>Gammaproteobacteria</taxon>
        <taxon>Lysobacterales</taxon>
        <taxon>Lysobacteraceae</taxon>
        <taxon>Stenotrophomonas</taxon>
    </lineage>
</organism>
<feature type="region of interest" description="Disordered" evidence="2">
    <location>
        <begin position="71"/>
        <end position="90"/>
    </location>
</feature>
<dbReference type="CDD" id="cd04458">
    <property type="entry name" value="CSP_CDS"/>
    <property type="match status" value="1"/>
</dbReference>
<sequence length="210" mass="23203">MRYQGRLQDWNDDKGFGFVTPNGGGERAFVHIKAFDQRGQRPSNGALISYAVRKDERNRLNATAVRLADTAGARGRKTPASRGRSATPGRHARHLPRIALGLSALLSLAACGWLEWIPAWSALVIVSLSLVALLLYALDKAAAQQGRRRTPENTLHLVSLLGGWPGALMAQGLFHHKHRKRSFQVAFWLTVLIHCAVLYLLASGRFTRVH</sequence>
<evidence type="ECO:0000259" key="4">
    <source>
        <dbReference type="PROSITE" id="PS51857"/>
    </source>
</evidence>
<evidence type="ECO:0000313" key="5">
    <source>
        <dbReference type="EMBL" id="MEA5666660.1"/>
    </source>
</evidence>
<dbReference type="Pfam" id="PF06961">
    <property type="entry name" value="DUF1294"/>
    <property type="match status" value="1"/>
</dbReference>
<evidence type="ECO:0000256" key="2">
    <source>
        <dbReference type="SAM" id="MobiDB-lite"/>
    </source>
</evidence>
<feature type="domain" description="CSD" evidence="4">
    <location>
        <begin position="2"/>
        <end position="67"/>
    </location>
</feature>
<name>A0ABU5V3N8_9GAMM</name>
<comment type="caution">
    <text evidence="5">The sequence shown here is derived from an EMBL/GenBank/DDBJ whole genome shotgun (WGS) entry which is preliminary data.</text>
</comment>
<feature type="transmembrane region" description="Helical" evidence="3">
    <location>
        <begin position="185"/>
        <end position="202"/>
    </location>
</feature>
<dbReference type="SUPFAM" id="SSF50249">
    <property type="entry name" value="Nucleic acid-binding proteins"/>
    <property type="match status" value="1"/>
</dbReference>
<accession>A0ABU5V3N8</accession>
<dbReference type="Gene3D" id="2.40.50.140">
    <property type="entry name" value="Nucleic acid-binding proteins"/>
    <property type="match status" value="1"/>
</dbReference>
<dbReference type="SMART" id="SM00357">
    <property type="entry name" value="CSP"/>
    <property type="match status" value="1"/>
</dbReference>
<dbReference type="RefSeq" id="WP_323437964.1">
    <property type="nucleotide sequence ID" value="NZ_JAYFUH010000061.1"/>
</dbReference>
<dbReference type="InterPro" id="IPR011129">
    <property type="entry name" value="CSD"/>
</dbReference>
<protein>
    <submittedName>
        <fullName evidence="5">DUF1294 domain-containing protein</fullName>
    </submittedName>
</protein>
<dbReference type="EMBL" id="JAYFUH010000061">
    <property type="protein sequence ID" value="MEA5666660.1"/>
    <property type="molecule type" value="Genomic_DNA"/>
</dbReference>